<accession>A0ABP1E407</accession>
<dbReference type="Proteomes" id="UP001497453">
    <property type="component" value="Chromosome 8"/>
</dbReference>
<organism evidence="2 3">
    <name type="scientific">Somion occarium</name>
    <dbReference type="NCBI Taxonomy" id="3059160"/>
    <lineage>
        <taxon>Eukaryota</taxon>
        <taxon>Fungi</taxon>
        <taxon>Dikarya</taxon>
        <taxon>Basidiomycota</taxon>
        <taxon>Agaricomycotina</taxon>
        <taxon>Agaricomycetes</taxon>
        <taxon>Polyporales</taxon>
        <taxon>Cerrenaceae</taxon>
        <taxon>Somion</taxon>
    </lineage>
</organism>
<dbReference type="InterPro" id="IPR036047">
    <property type="entry name" value="F-box-like_dom_sf"/>
</dbReference>
<protein>
    <recommendedName>
        <fullName evidence="1">F-box domain-containing protein</fullName>
    </recommendedName>
</protein>
<dbReference type="EMBL" id="OZ037951">
    <property type="protein sequence ID" value="CAL1714277.1"/>
    <property type="molecule type" value="Genomic_DNA"/>
</dbReference>
<proteinExistence type="predicted"/>
<dbReference type="Pfam" id="PF12937">
    <property type="entry name" value="F-box-like"/>
    <property type="match status" value="1"/>
</dbReference>
<evidence type="ECO:0000313" key="3">
    <source>
        <dbReference type="Proteomes" id="UP001497453"/>
    </source>
</evidence>
<evidence type="ECO:0000313" key="2">
    <source>
        <dbReference type="EMBL" id="CAL1714277.1"/>
    </source>
</evidence>
<dbReference type="PROSITE" id="PS50181">
    <property type="entry name" value="FBOX"/>
    <property type="match status" value="1"/>
</dbReference>
<dbReference type="SUPFAM" id="SSF81383">
    <property type="entry name" value="F-box domain"/>
    <property type="match status" value="1"/>
</dbReference>
<evidence type="ECO:0000259" key="1">
    <source>
        <dbReference type="PROSITE" id="PS50181"/>
    </source>
</evidence>
<gene>
    <name evidence="2" type="ORF">GFSPODELE1_LOCUS9697</name>
</gene>
<sequence length="526" mass="58731">MEDSDLKGLLSLPNEILLSILGSLNLTDLLKCRLISSRFDSVIRSDASFQYAIELRGAGYEEIRASGRDLSERMATLRGKEDKWKNPNLHVAGHVDSPTAVTIPSNNIFHRVTIVNGAMVTLGYHTATDPQCGKALELLDFEILATTCTVVPKVLRFDFPFMTFHIDPIEDLLVLAAPDPGAHFPNKFYFRSLNTGKPHPRTRQPEIEIPLLPFAVTFDDLLGGIKTFGDLLAIRVRTSTLGSQHGTYHLYHWPSGRLIRTWSESPLSDTFQAGIILVNDGYVLLLVSQFQPVALQMVEVYATRPSSNGGFFNIDLVAKFILPPLTHHGLYLLQGESVGFSGMSSTVKPIPHILVHLTIDFRLRMFTPLSTFLNSQVRSHPVGASPRIFLWSEWGPKNTRFVPYELRSPPPVVIGLRVILSGSSDWYTIWDFSPRRRQEHISGPGSKRLAFSVHMPSDVVEASETLAFAEDVEATLPCLVDAIKLPASRLSVNAGAYYIWVDTMDGPKVLKMEYEEGIRRFDVISF</sequence>
<keyword evidence="3" id="KW-1185">Reference proteome</keyword>
<feature type="domain" description="F-box" evidence="1">
    <location>
        <begin position="6"/>
        <end position="52"/>
    </location>
</feature>
<dbReference type="InterPro" id="IPR001810">
    <property type="entry name" value="F-box_dom"/>
</dbReference>
<dbReference type="SMART" id="SM00256">
    <property type="entry name" value="FBOX"/>
    <property type="match status" value="1"/>
</dbReference>
<name>A0ABP1E407_9APHY</name>
<reference evidence="3" key="1">
    <citation type="submission" date="2024-04" db="EMBL/GenBank/DDBJ databases">
        <authorList>
            <person name="Shaw F."/>
            <person name="Minotto A."/>
        </authorList>
    </citation>
    <scope>NUCLEOTIDE SEQUENCE [LARGE SCALE GENOMIC DNA]</scope>
</reference>
<dbReference type="Gene3D" id="1.20.1280.50">
    <property type="match status" value="1"/>
</dbReference>